<keyword evidence="8" id="KW-0648">Protein biosynthesis</keyword>
<dbReference type="GO" id="GO:0070897">
    <property type="term" value="P:transcription preinitiation complex assembly"/>
    <property type="evidence" value="ECO:0007669"/>
    <property type="project" value="InterPro"/>
</dbReference>
<evidence type="ECO:0000256" key="3">
    <source>
        <dbReference type="ARBA" id="ARBA00022737"/>
    </source>
</evidence>
<dbReference type="EMBL" id="AUZZ01009727">
    <property type="protein sequence ID" value="EQD32691.1"/>
    <property type="molecule type" value="Genomic_DNA"/>
</dbReference>
<feature type="region of interest" description="Disordered" evidence="6">
    <location>
        <begin position="32"/>
        <end position="74"/>
    </location>
</feature>
<evidence type="ECO:0000256" key="2">
    <source>
        <dbReference type="ARBA" id="ARBA00013932"/>
    </source>
</evidence>
<name>T0YBS4_9ZZZZ</name>
<dbReference type="PROSITE" id="PS00782">
    <property type="entry name" value="TFIIB"/>
    <property type="match status" value="1"/>
</dbReference>
<evidence type="ECO:0000256" key="6">
    <source>
        <dbReference type="SAM" id="MobiDB-lite"/>
    </source>
</evidence>
<dbReference type="InterPro" id="IPR000812">
    <property type="entry name" value="TFIIB"/>
</dbReference>
<evidence type="ECO:0000256" key="5">
    <source>
        <dbReference type="ARBA" id="ARBA00023163"/>
    </source>
</evidence>
<dbReference type="SUPFAM" id="SSF47954">
    <property type="entry name" value="Cyclin-like"/>
    <property type="match status" value="2"/>
</dbReference>
<dbReference type="AlphaFoldDB" id="T0YBS4"/>
<evidence type="ECO:0000313" key="8">
    <source>
        <dbReference type="EMBL" id="EQD32691.1"/>
    </source>
</evidence>
<dbReference type="Gene3D" id="1.10.472.10">
    <property type="entry name" value="Cyclin-like"/>
    <property type="match status" value="1"/>
</dbReference>
<reference evidence="8" key="1">
    <citation type="submission" date="2013-08" db="EMBL/GenBank/DDBJ databases">
        <authorList>
            <person name="Mendez C."/>
            <person name="Richter M."/>
            <person name="Ferrer M."/>
            <person name="Sanchez J."/>
        </authorList>
    </citation>
    <scope>NUCLEOTIDE SEQUENCE</scope>
</reference>
<dbReference type="GO" id="GO:0017025">
    <property type="term" value="F:TBP-class protein binding"/>
    <property type="evidence" value="ECO:0007669"/>
    <property type="project" value="InterPro"/>
</dbReference>
<keyword evidence="5" id="KW-0804">Transcription</keyword>
<dbReference type="GO" id="GO:0005634">
    <property type="term" value="C:nucleus"/>
    <property type="evidence" value="ECO:0007669"/>
    <property type="project" value="TreeGrafter"/>
</dbReference>
<evidence type="ECO:0000256" key="1">
    <source>
        <dbReference type="ARBA" id="ARBA00010857"/>
    </source>
</evidence>
<dbReference type="InterPro" id="IPR023486">
    <property type="entry name" value="TFIIB_CS"/>
</dbReference>
<evidence type="ECO:0000259" key="7">
    <source>
        <dbReference type="Pfam" id="PF00382"/>
    </source>
</evidence>
<dbReference type="Pfam" id="PF00382">
    <property type="entry name" value="TFIIB"/>
    <property type="match status" value="2"/>
</dbReference>
<organism evidence="8">
    <name type="scientific">mine drainage metagenome</name>
    <dbReference type="NCBI Taxonomy" id="410659"/>
    <lineage>
        <taxon>unclassified sequences</taxon>
        <taxon>metagenomes</taxon>
        <taxon>ecological metagenomes</taxon>
    </lineage>
</organism>
<reference evidence="8" key="2">
    <citation type="journal article" date="2014" name="ISME J.">
        <title>Microbial stratification in low pH oxic and suboxic macroscopic growths along an acid mine drainage.</title>
        <authorList>
            <person name="Mendez-Garcia C."/>
            <person name="Mesa V."/>
            <person name="Sprenger R.R."/>
            <person name="Richter M."/>
            <person name="Diez M.S."/>
            <person name="Solano J."/>
            <person name="Bargiela R."/>
            <person name="Golyshina O.V."/>
            <person name="Manteca A."/>
            <person name="Ramos J.L."/>
            <person name="Gallego J.R."/>
            <person name="Llorente I."/>
            <person name="Martins Dos Santos V.A."/>
            <person name="Jensen O.N."/>
            <person name="Pelaez A.I."/>
            <person name="Sanchez J."/>
            <person name="Ferrer M."/>
        </authorList>
    </citation>
    <scope>NUCLEOTIDE SEQUENCE</scope>
</reference>
<protein>
    <recommendedName>
        <fullName evidence="2">Transcription initiation factor IIB</fullName>
    </recommendedName>
</protein>
<accession>T0YBS4</accession>
<feature type="non-terminal residue" evidence="8">
    <location>
        <position position="297"/>
    </location>
</feature>
<dbReference type="InterPro" id="IPR013150">
    <property type="entry name" value="TFIIB_cyclin"/>
</dbReference>
<keyword evidence="8" id="KW-0396">Initiation factor</keyword>
<dbReference type="PANTHER" id="PTHR11618:SF13">
    <property type="entry name" value="TRANSCRIPTION INITIATION FACTOR IIB"/>
    <property type="match status" value="1"/>
</dbReference>
<sequence>MCRSARRILDAARQETHCADCGLVFDGSLVADMPPASPEDPGQAHSGRGVGPFNAPGGSKRNLGSTLTVSRDGQGRRLDWHRRYEFQHLRRVMQRQTSRVVDGPLDHSQARSEIAMVAERLGVPSVIQAEAERIYGLAKVHGLYRGRSLPATVGASMYAACRRYSLPRTLGEIATAVGATRAEVGRTFKVVQRGLPETIPSIGLRSFLQRYADELALSPSVRSHVEEMLAEAQQNPELSGISPHGLVAALIYLAAERNGEHRSRAQVARVSSITEVTLRSTSRLVERLFGGSPDTGT</sequence>
<gene>
    <name evidence="8" type="ORF">B2A_13433</name>
</gene>
<feature type="domain" description="Transcription factor TFIIB cyclin-like" evidence="7">
    <location>
        <begin position="206"/>
        <end position="281"/>
    </location>
</feature>
<proteinExistence type="inferred from homology"/>
<keyword evidence="4" id="KW-0805">Transcription regulation</keyword>
<comment type="caution">
    <text evidence="8">The sequence shown here is derived from an EMBL/GenBank/DDBJ whole genome shotgun (WGS) entry which is preliminary data.</text>
</comment>
<dbReference type="PANTHER" id="PTHR11618">
    <property type="entry name" value="TRANSCRIPTION INITIATION FACTOR IIB-RELATED"/>
    <property type="match status" value="1"/>
</dbReference>
<dbReference type="InterPro" id="IPR036915">
    <property type="entry name" value="Cyclin-like_sf"/>
</dbReference>
<dbReference type="GO" id="GO:0003743">
    <property type="term" value="F:translation initiation factor activity"/>
    <property type="evidence" value="ECO:0007669"/>
    <property type="project" value="UniProtKB-KW"/>
</dbReference>
<dbReference type="PRINTS" id="PR00685">
    <property type="entry name" value="TIFACTORIIB"/>
</dbReference>
<feature type="domain" description="Transcription factor TFIIB cyclin-like" evidence="7">
    <location>
        <begin position="108"/>
        <end position="191"/>
    </location>
</feature>
<evidence type="ECO:0000256" key="4">
    <source>
        <dbReference type="ARBA" id="ARBA00023015"/>
    </source>
</evidence>
<dbReference type="GO" id="GO:0097550">
    <property type="term" value="C:transcription preinitiation complex"/>
    <property type="evidence" value="ECO:0007669"/>
    <property type="project" value="TreeGrafter"/>
</dbReference>
<dbReference type="Gene3D" id="1.10.472.170">
    <property type="match status" value="1"/>
</dbReference>
<feature type="compositionally biased region" description="Polar residues" evidence="6">
    <location>
        <begin position="62"/>
        <end position="71"/>
    </location>
</feature>
<comment type="similarity">
    <text evidence="1">Belongs to the TFIIB family.</text>
</comment>
<keyword evidence="3" id="KW-0677">Repeat</keyword>